<protein>
    <recommendedName>
        <fullName evidence="3">PA-phosphatase</fullName>
    </recommendedName>
</protein>
<gene>
    <name evidence="1" type="ORF">AB835_06815</name>
</gene>
<name>A0A1D2QQN5_9GAMM</name>
<evidence type="ECO:0000313" key="1">
    <source>
        <dbReference type="EMBL" id="ODS23850.1"/>
    </source>
</evidence>
<dbReference type="Proteomes" id="UP000242502">
    <property type="component" value="Unassembled WGS sequence"/>
</dbReference>
<dbReference type="InterPro" id="IPR009749">
    <property type="entry name" value="DUF1315"/>
</dbReference>
<evidence type="ECO:0000313" key="2">
    <source>
        <dbReference type="Proteomes" id="UP000242502"/>
    </source>
</evidence>
<dbReference type="Pfam" id="PF07023">
    <property type="entry name" value="DUF1315"/>
    <property type="match status" value="1"/>
</dbReference>
<evidence type="ECO:0008006" key="3">
    <source>
        <dbReference type="Google" id="ProtNLM"/>
    </source>
</evidence>
<dbReference type="STRING" id="62101.AB835_06815"/>
<dbReference type="EMBL" id="MDLC01000019">
    <property type="protein sequence ID" value="ODS23850.1"/>
    <property type="molecule type" value="Genomic_DNA"/>
</dbReference>
<proteinExistence type="predicted"/>
<dbReference type="AlphaFoldDB" id="A0A1D2QQN5"/>
<sequence length="90" mass="10381">MVNSIEELLNHITPEIYQQLKQSVELGKWPTGQLLSKEQRQLCLQAVIVYEQKNINPEERTGYIPPKENIHCGSAGVIVDDQEQPLHFKR</sequence>
<comment type="caution">
    <text evidence="1">The sequence shown here is derived from an EMBL/GenBank/DDBJ whole genome shotgun (WGS) entry which is preliminary data.</text>
</comment>
<accession>A0A1D2QQN5</accession>
<organism evidence="1 2">
    <name type="scientific">Candidatus Endobugula sertula</name>
    <name type="common">Bugula neritina bacterial symbiont</name>
    <dbReference type="NCBI Taxonomy" id="62101"/>
    <lineage>
        <taxon>Bacteria</taxon>
        <taxon>Pseudomonadati</taxon>
        <taxon>Pseudomonadota</taxon>
        <taxon>Gammaproteobacteria</taxon>
        <taxon>Cellvibrionales</taxon>
        <taxon>Cellvibrionaceae</taxon>
        <taxon>Candidatus Endobugula</taxon>
    </lineage>
</organism>
<reference evidence="1 2" key="1">
    <citation type="journal article" date="2016" name="Appl. Environ. Microbiol.">
        <title>Lack of Overt Genome Reduction in the Bryostatin-Producing Bryozoan Symbiont "Candidatus Endobugula sertula".</title>
        <authorList>
            <person name="Miller I.J."/>
            <person name="Vanee N."/>
            <person name="Fong S.S."/>
            <person name="Lim-Fong G.E."/>
            <person name="Kwan J.C."/>
        </authorList>
    </citation>
    <scope>NUCLEOTIDE SEQUENCE [LARGE SCALE GENOMIC DNA]</scope>
    <source>
        <strain evidence="1">AB1-4</strain>
    </source>
</reference>